<organism evidence="2 3">
    <name type="scientific">Heliocybe sulcata</name>
    <dbReference type="NCBI Taxonomy" id="5364"/>
    <lineage>
        <taxon>Eukaryota</taxon>
        <taxon>Fungi</taxon>
        <taxon>Dikarya</taxon>
        <taxon>Basidiomycota</taxon>
        <taxon>Agaricomycotina</taxon>
        <taxon>Agaricomycetes</taxon>
        <taxon>Gloeophyllales</taxon>
        <taxon>Gloeophyllaceae</taxon>
        <taxon>Heliocybe</taxon>
    </lineage>
</organism>
<dbReference type="OrthoDB" id="3066311at2759"/>
<accession>A0A5C3ND82</accession>
<gene>
    <name evidence="2" type="ORF">OE88DRAFT_1805660</name>
</gene>
<reference evidence="2 3" key="1">
    <citation type="journal article" date="2019" name="Nat. Ecol. Evol.">
        <title>Megaphylogeny resolves global patterns of mushroom evolution.</title>
        <authorList>
            <person name="Varga T."/>
            <person name="Krizsan K."/>
            <person name="Foldi C."/>
            <person name="Dima B."/>
            <person name="Sanchez-Garcia M."/>
            <person name="Sanchez-Ramirez S."/>
            <person name="Szollosi G.J."/>
            <person name="Szarkandi J.G."/>
            <person name="Papp V."/>
            <person name="Albert L."/>
            <person name="Andreopoulos W."/>
            <person name="Angelini C."/>
            <person name="Antonin V."/>
            <person name="Barry K.W."/>
            <person name="Bougher N.L."/>
            <person name="Buchanan P."/>
            <person name="Buyck B."/>
            <person name="Bense V."/>
            <person name="Catcheside P."/>
            <person name="Chovatia M."/>
            <person name="Cooper J."/>
            <person name="Damon W."/>
            <person name="Desjardin D."/>
            <person name="Finy P."/>
            <person name="Geml J."/>
            <person name="Haridas S."/>
            <person name="Hughes K."/>
            <person name="Justo A."/>
            <person name="Karasinski D."/>
            <person name="Kautmanova I."/>
            <person name="Kiss B."/>
            <person name="Kocsube S."/>
            <person name="Kotiranta H."/>
            <person name="LaButti K.M."/>
            <person name="Lechner B.E."/>
            <person name="Liimatainen K."/>
            <person name="Lipzen A."/>
            <person name="Lukacs Z."/>
            <person name="Mihaltcheva S."/>
            <person name="Morgado L.N."/>
            <person name="Niskanen T."/>
            <person name="Noordeloos M.E."/>
            <person name="Ohm R.A."/>
            <person name="Ortiz-Santana B."/>
            <person name="Ovrebo C."/>
            <person name="Racz N."/>
            <person name="Riley R."/>
            <person name="Savchenko A."/>
            <person name="Shiryaev A."/>
            <person name="Soop K."/>
            <person name="Spirin V."/>
            <person name="Szebenyi C."/>
            <person name="Tomsovsky M."/>
            <person name="Tulloss R.E."/>
            <person name="Uehling J."/>
            <person name="Grigoriev I.V."/>
            <person name="Vagvolgyi C."/>
            <person name="Papp T."/>
            <person name="Martin F.M."/>
            <person name="Miettinen O."/>
            <person name="Hibbett D.S."/>
            <person name="Nagy L.G."/>
        </authorList>
    </citation>
    <scope>NUCLEOTIDE SEQUENCE [LARGE SCALE GENOMIC DNA]</scope>
    <source>
        <strain evidence="2 3">OMC1185</strain>
    </source>
</reference>
<feature type="compositionally biased region" description="Polar residues" evidence="1">
    <location>
        <begin position="341"/>
        <end position="355"/>
    </location>
</feature>
<name>A0A5C3ND82_9AGAM</name>
<keyword evidence="3" id="KW-1185">Reference proteome</keyword>
<dbReference type="AlphaFoldDB" id="A0A5C3ND82"/>
<sequence length="508" mass="55644">MVLVLPPNSDIIPRRPSSPTLDSRPVLQVPNVFVIPPEEEQEYSAPYCCFDAAAPMEDELADIESLDAALNLVHQSSNSPMSYQPYQTNWDFRLQMPICADVPRPQSQLAQEWEHAVREARRHYEDDSEIIEVIKVRRNEGLNERFNEGLGDGAIKKNRTLKSRASRAFMSIRNMSKGNRKTSAISTFAQREEYRDSLDSTATSARSTSESGPDQVDRSRAQSPDEPPRKLSRRKSLTLSSIFAMSHGNRSSSSVNVDRAVSQRGPSSADQEPDRTISPSSSMGSSITSTSESSASAEDTELFMPVAPPEDLPPRPTSSLSVKRSFRKRLSTLNLSRIFTSSAETDSPSEASTTRPVPAPYSIPMPMSPDSRVSVQFSSCPTEPSSEALATPTDDVHRSPTLQSLPRFTGSSSLELNPLGIVTQNDSQGTIPPSKSGESLSASESRESMSPSESTGSMTPSESTTTEISEPLSDTEPDDEDETGQMTLDSLHFDTLQFDAEDFTIPHP</sequence>
<proteinExistence type="predicted"/>
<feature type="compositionally biased region" description="Polar residues" evidence="1">
    <location>
        <begin position="422"/>
        <end position="431"/>
    </location>
</feature>
<feature type="region of interest" description="Disordered" evidence="1">
    <location>
        <begin position="341"/>
        <end position="508"/>
    </location>
</feature>
<dbReference type="EMBL" id="ML213505">
    <property type="protein sequence ID" value="TFK55293.1"/>
    <property type="molecule type" value="Genomic_DNA"/>
</dbReference>
<feature type="compositionally biased region" description="Acidic residues" evidence="1">
    <location>
        <begin position="473"/>
        <end position="483"/>
    </location>
</feature>
<dbReference type="Proteomes" id="UP000305948">
    <property type="component" value="Unassembled WGS sequence"/>
</dbReference>
<evidence type="ECO:0000256" key="1">
    <source>
        <dbReference type="SAM" id="MobiDB-lite"/>
    </source>
</evidence>
<evidence type="ECO:0000313" key="2">
    <source>
        <dbReference type="EMBL" id="TFK55293.1"/>
    </source>
</evidence>
<feature type="compositionally biased region" description="Polar residues" evidence="1">
    <location>
        <begin position="371"/>
        <end position="385"/>
    </location>
</feature>
<feature type="compositionally biased region" description="Low complexity" evidence="1">
    <location>
        <begin position="199"/>
        <end position="211"/>
    </location>
</feature>
<feature type="compositionally biased region" description="Polar residues" evidence="1">
    <location>
        <begin position="400"/>
        <end position="415"/>
    </location>
</feature>
<evidence type="ECO:0000313" key="3">
    <source>
        <dbReference type="Proteomes" id="UP000305948"/>
    </source>
</evidence>
<feature type="region of interest" description="Disordered" evidence="1">
    <location>
        <begin position="190"/>
        <end position="299"/>
    </location>
</feature>
<feature type="compositionally biased region" description="Pro residues" evidence="1">
    <location>
        <begin position="357"/>
        <end position="367"/>
    </location>
</feature>
<feature type="compositionally biased region" description="Low complexity" evidence="1">
    <location>
        <begin position="432"/>
        <end position="472"/>
    </location>
</feature>
<feature type="compositionally biased region" description="Low complexity" evidence="1">
    <location>
        <begin position="277"/>
        <end position="297"/>
    </location>
</feature>
<protein>
    <submittedName>
        <fullName evidence="2">Uncharacterized protein</fullName>
    </submittedName>
</protein>